<organism evidence="5 6">
    <name type="scientific">Tagetes erecta</name>
    <name type="common">African marigold</name>
    <dbReference type="NCBI Taxonomy" id="13708"/>
    <lineage>
        <taxon>Eukaryota</taxon>
        <taxon>Viridiplantae</taxon>
        <taxon>Streptophyta</taxon>
        <taxon>Embryophyta</taxon>
        <taxon>Tracheophyta</taxon>
        <taxon>Spermatophyta</taxon>
        <taxon>Magnoliopsida</taxon>
        <taxon>eudicotyledons</taxon>
        <taxon>Gunneridae</taxon>
        <taxon>Pentapetalae</taxon>
        <taxon>asterids</taxon>
        <taxon>campanulids</taxon>
        <taxon>Asterales</taxon>
        <taxon>Asteraceae</taxon>
        <taxon>Asteroideae</taxon>
        <taxon>Heliantheae alliance</taxon>
        <taxon>Tageteae</taxon>
        <taxon>Tagetes</taxon>
    </lineage>
</organism>
<dbReference type="InterPro" id="IPR046960">
    <property type="entry name" value="PPR_At4g14850-like_plant"/>
</dbReference>
<dbReference type="InterPro" id="IPR002885">
    <property type="entry name" value="PPR_rpt"/>
</dbReference>
<dbReference type="GO" id="GO:0008270">
    <property type="term" value="F:zinc ion binding"/>
    <property type="evidence" value="ECO:0007669"/>
    <property type="project" value="InterPro"/>
</dbReference>
<dbReference type="FunFam" id="1.25.40.10:FF:000381">
    <property type="entry name" value="Pentatricopeptide repeat-containing protein"/>
    <property type="match status" value="2"/>
</dbReference>
<gene>
    <name evidence="5" type="ORF">QVD17_37418</name>
</gene>
<dbReference type="InterPro" id="IPR046848">
    <property type="entry name" value="E_motif"/>
</dbReference>
<dbReference type="Proteomes" id="UP001229421">
    <property type="component" value="Unassembled WGS sequence"/>
</dbReference>
<dbReference type="PROSITE" id="PS51375">
    <property type="entry name" value="PPR"/>
    <property type="match status" value="7"/>
</dbReference>
<dbReference type="Pfam" id="PF20431">
    <property type="entry name" value="E_motif"/>
    <property type="match status" value="1"/>
</dbReference>
<dbReference type="PANTHER" id="PTHR47926:SF506">
    <property type="entry name" value="TETRATRICOPEPTIDE REPEAT-LIKE SUPERFAMILY PROTEIN ISOFORM 1"/>
    <property type="match status" value="1"/>
</dbReference>
<feature type="repeat" description="PPR" evidence="3">
    <location>
        <begin position="71"/>
        <end position="101"/>
    </location>
</feature>
<evidence type="ECO:0000256" key="2">
    <source>
        <dbReference type="ARBA" id="ARBA00022737"/>
    </source>
</evidence>
<protein>
    <recommendedName>
        <fullName evidence="4">DYW domain-containing protein</fullName>
    </recommendedName>
</protein>
<feature type="repeat" description="PPR" evidence="3">
    <location>
        <begin position="102"/>
        <end position="136"/>
    </location>
</feature>
<accession>A0AAD8JY77</accession>
<dbReference type="FunFam" id="1.25.40.10:FF:000288">
    <property type="entry name" value="Pentatricopeptide repeat-containing protein At4g02750"/>
    <property type="match status" value="1"/>
</dbReference>
<dbReference type="Pfam" id="PF01535">
    <property type="entry name" value="PPR"/>
    <property type="match status" value="10"/>
</dbReference>
<dbReference type="Gene3D" id="1.25.40.10">
    <property type="entry name" value="Tetratricopeptide repeat domain"/>
    <property type="match status" value="7"/>
</dbReference>
<dbReference type="GO" id="GO:0009451">
    <property type="term" value="P:RNA modification"/>
    <property type="evidence" value="ECO:0007669"/>
    <property type="project" value="InterPro"/>
</dbReference>
<sequence>MVFLQMHRANQFSYTNPLRVFALSFNSLPQCGENTSPVITAFLKKGFSEITDERVGRSLHAFCIKNVQCLSMFNANTLINMYSRFGKLEAAWYVFDEMPKRNEATWNTMISALVRVCFYPDAFRLFGQMRGQGFETSGFVIASLLTGCTASASSVMVRQGFQIHSLILKNGLLNNVYAGTALLNLYAAYGFHSCARSLFNIMPEKNVVSWTALMVGYSDNSDFVEVIKLYQQMRSEDVNCNQNTFTTVITSVGSLEDESLGHQVLGHVVKCGYEYDLSVGNSLISMLGSFGRVQEACYIFNHMGVRDTISWNSMISAYTRNYSYRDSFHCFSLMRHARDNVDAITLSALLSACGSMDNFLWGAAVHGLVHKLGFDLNLTICNTLLSMYSETRRSKETIKLFEEMPEKDLISWNSLIAGHVQEGEYVSALRVFVKFLKTQGSVNHVTFASALAACSDPEFLSEAQVLHALVFTSGHQNNLIVGNALVTVYGKQKMMSKAEWVFQRMPRWDLVTWNTLIGGYADCEEPDYAIKVFNLMRKQDEPTNYVTIVHVLSSCVAPNYLLSHGMPLHAHVILTGFDSHDYVKNSLITMYGKCNDLSSSKHIFYGFVNKDYVSWNAMVAASVHNGHGEEALKTFSEMHGTGIYLDQFSFSAALTAAANLSTLEEGQQLHGLTVKFGFDSYQYVITHITDMYGKCGEINDVLKMLPEPNIRPRVLWNILISAFARQGSFERAQEAFHEMVNTGLKPDHVTFVSLLSACSHAGLVNDGLEYYSLMSETFGVDVGIEHCVCIIDLLGRSGRLLEAESFIKKMPVPPNDFVWRSLLAACRIHGNSQLGKQAADHLLESNPADDSAFVLYSNVCATSGKWDAVHDLRVEMDSSNLKKQPACSWIKIKRKISSFAIGDKSHYLSYKIYGKLDDLKKMIKEAGYVADTSFALQDIDEEQKEDHLWKHSERLALAYGLINTPQGSDLKIFKNLRVCIDCHSVFKFISKIEGRKLVLRDPFRYHHFSDEVVELIKDPQNLCRLSATTVPVWSILDRN</sequence>
<proteinExistence type="inferred from homology"/>
<name>A0AAD8JY77_TARER</name>
<feature type="repeat" description="PPR" evidence="3">
    <location>
        <begin position="611"/>
        <end position="645"/>
    </location>
</feature>
<dbReference type="NCBIfam" id="TIGR00756">
    <property type="entry name" value="PPR"/>
    <property type="match status" value="7"/>
</dbReference>
<evidence type="ECO:0000259" key="4">
    <source>
        <dbReference type="Pfam" id="PF14432"/>
    </source>
</evidence>
<evidence type="ECO:0000256" key="3">
    <source>
        <dbReference type="PROSITE-ProRule" id="PRU00708"/>
    </source>
</evidence>
<dbReference type="PANTHER" id="PTHR47926">
    <property type="entry name" value="PENTATRICOPEPTIDE REPEAT-CONTAINING PROTEIN"/>
    <property type="match status" value="1"/>
</dbReference>
<reference evidence="5" key="1">
    <citation type="journal article" date="2023" name="bioRxiv">
        <title>Improved chromosome-level genome assembly for marigold (Tagetes erecta).</title>
        <authorList>
            <person name="Jiang F."/>
            <person name="Yuan L."/>
            <person name="Wang S."/>
            <person name="Wang H."/>
            <person name="Xu D."/>
            <person name="Wang A."/>
            <person name="Fan W."/>
        </authorList>
    </citation>
    <scope>NUCLEOTIDE SEQUENCE</scope>
    <source>
        <strain evidence="5">WSJ</strain>
        <tissue evidence="5">Leaf</tissue>
    </source>
</reference>
<dbReference type="AlphaFoldDB" id="A0AAD8JY77"/>
<keyword evidence="6" id="KW-1185">Reference proteome</keyword>
<comment type="caution">
    <text evidence="5">The sequence shown here is derived from an EMBL/GenBank/DDBJ whole genome shotgun (WGS) entry which is preliminary data.</text>
</comment>
<feature type="repeat" description="PPR" evidence="3">
    <location>
        <begin position="509"/>
        <end position="543"/>
    </location>
</feature>
<dbReference type="InterPro" id="IPR032867">
    <property type="entry name" value="DYW_dom"/>
</dbReference>
<evidence type="ECO:0000313" key="5">
    <source>
        <dbReference type="EMBL" id="KAK1410877.1"/>
    </source>
</evidence>
<keyword evidence="2" id="KW-0677">Repeat</keyword>
<dbReference type="EMBL" id="JAUHHV010000010">
    <property type="protein sequence ID" value="KAK1410877.1"/>
    <property type="molecule type" value="Genomic_DNA"/>
</dbReference>
<dbReference type="GO" id="GO:0003723">
    <property type="term" value="F:RNA binding"/>
    <property type="evidence" value="ECO:0007669"/>
    <property type="project" value="InterPro"/>
</dbReference>
<dbReference type="FunFam" id="1.25.40.10:FF:000285">
    <property type="entry name" value="Pentatricopeptide repeat-containing protein, chloroplastic"/>
    <property type="match status" value="1"/>
</dbReference>
<dbReference type="Pfam" id="PF13041">
    <property type="entry name" value="PPR_2"/>
    <property type="match status" value="2"/>
</dbReference>
<evidence type="ECO:0000256" key="1">
    <source>
        <dbReference type="ARBA" id="ARBA00006643"/>
    </source>
</evidence>
<dbReference type="FunFam" id="1.25.40.10:FF:000351">
    <property type="entry name" value="Pentatricopeptide repeat-containing protein"/>
    <property type="match status" value="1"/>
</dbReference>
<dbReference type="Pfam" id="PF14432">
    <property type="entry name" value="DYW_deaminase"/>
    <property type="match status" value="1"/>
</dbReference>
<feature type="domain" description="DYW" evidence="4">
    <location>
        <begin position="927"/>
        <end position="1011"/>
    </location>
</feature>
<feature type="repeat" description="PPR" evidence="3">
    <location>
        <begin position="206"/>
        <end position="240"/>
    </location>
</feature>
<evidence type="ECO:0000313" key="6">
    <source>
        <dbReference type="Proteomes" id="UP001229421"/>
    </source>
</evidence>
<feature type="repeat" description="PPR" evidence="3">
    <location>
        <begin position="377"/>
        <end position="411"/>
    </location>
</feature>
<comment type="similarity">
    <text evidence="1">Belongs to the PPR family. PCMP-H subfamily.</text>
</comment>
<feature type="repeat" description="PPR" evidence="3">
    <location>
        <begin position="712"/>
        <end position="746"/>
    </location>
</feature>
<dbReference type="InterPro" id="IPR011990">
    <property type="entry name" value="TPR-like_helical_dom_sf"/>
</dbReference>